<dbReference type="EMBL" id="AP025226">
    <property type="protein sequence ID" value="BDB98500.1"/>
    <property type="molecule type" value="Genomic_DNA"/>
</dbReference>
<dbReference type="Gene3D" id="3.40.50.300">
    <property type="entry name" value="P-loop containing nucleotide triphosphate hydrolases"/>
    <property type="match status" value="1"/>
</dbReference>
<dbReference type="RefSeq" id="WP_229572362.1">
    <property type="nucleotide sequence ID" value="NZ_AP025226.1"/>
</dbReference>
<organism evidence="3 4">
    <name type="scientific">Saccharolobus caldissimus</name>
    <dbReference type="NCBI Taxonomy" id="1702097"/>
    <lineage>
        <taxon>Archaea</taxon>
        <taxon>Thermoproteota</taxon>
        <taxon>Thermoprotei</taxon>
        <taxon>Sulfolobales</taxon>
        <taxon>Sulfolobaceae</taxon>
        <taxon>Saccharolobus</taxon>
    </lineage>
</organism>
<evidence type="ECO:0000256" key="2">
    <source>
        <dbReference type="SAM" id="Phobius"/>
    </source>
</evidence>
<gene>
    <name evidence="3" type="ORF">SACC_15170</name>
</gene>
<feature type="coiled-coil region" evidence="1">
    <location>
        <begin position="367"/>
        <end position="394"/>
    </location>
</feature>
<accession>A0AAQ4CRR9</accession>
<proteinExistence type="predicted"/>
<keyword evidence="2" id="KW-0472">Membrane</keyword>
<evidence type="ECO:0000256" key="1">
    <source>
        <dbReference type="SAM" id="Coils"/>
    </source>
</evidence>
<feature type="transmembrane region" description="Helical" evidence="2">
    <location>
        <begin position="282"/>
        <end position="310"/>
    </location>
</feature>
<keyword evidence="1" id="KW-0175">Coiled coil</keyword>
<dbReference type="KEGG" id="scas:SACC_15170"/>
<dbReference type="InterPro" id="IPR027417">
    <property type="entry name" value="P-loop_NTPase"/>
</dbReference>
<sequence length="1479" mass="169155">MNLQRDLFDNYNSWFINDKAIPIISNVKKEDNIECLNLGPPQSGKSWIAGLIQQHCTNIKESIIGFVNLELVEPKEKHRIAVVQQTSFQGNKLLDTIVDFFSEHIFPWINALRETEAIDFNKLTKFSDLELNLLREYFSEVKRIPKGLTERLTELREKYGPIIIYYIPWDVDKYVESKKISLDKEVIEAVKLIKKYFDKEKKRLSIKWLGKEYIPPGLVYEIISKAENEGWEKAEEFVKEQADAYHETVKFLVGEKDLEFEGILGLSLTKLKNSIRDILSNLISTAIIGVTSLTVSIIASTLVLALVYMLSERSESGVADEIIKLKMNWRKLSEPLKKIIEWRVSIQLDVTPDDVEETINQITGLDEQKIRESVKELEKKLKELENRVNLVESQLKGFKIYKLNDIEKGYLYSNVRLIHDGLGIVSETYGETEVNIVKVSKFSEYLMLLARELEKGFTVINGPKGIGKSTLAVYTIWNLLRNGYYGVIRIEDIKDDNERLKLENFLRDYSGNLMNYFGKLIILYDPSSTESFTSPTVSINVKSIEETVKQLIKLSNKLDKYGTSLLIVIPDDLYNGLSEEVRKSLKNVTNIDLKDAEFLKAVIKEYSSCNLGDKLNELTNEVMKFNEGYTLIARLIGEGLRKSNCSLIEIEKILRDVQGDAKAFIINFINNYLRIIDNGTPNLQRIKTLSEIFAIREPFKRTVDLGDYITTPYLVDRLFYWSNLGLNEEEARWISIKHEDLIEDAITEIVKSSMGESTNIKQLKKALEYWNNYGKLEHKINTQRDVITYLFKKYGDNLKKEVIDSLVGESEGESINPCWNALVFILSSIWTGYSIYKSSETFEKVLNKLMDSVRSAISFIDNKENINGCNALKLLIVNDDIPPVSKALILVELILESPPANPIIEALVEGKSKEIKESLEEFEKNVEERREKDRGIYPVENIYIIGLAILTAYAVRRGIDEHDDKDLWAKALYNVGIPILSISSANLILSIVNRLSIIRNASLDDWAVIYYAATELLKEYSKNFRELARFLKELINKWEDLSDLGKTYLIYGIANSLELMENPCEAFKTITEFINDIQSVYLKLFAISKLYYQISSSGLNCDPDIIKRLEGFIKIFEKLNKVASQYPTALLKSDNQLAKYLRSRHIAKSEEEALKREIKSHLYLIYDAIGNISMIEGSLDKAVYYFTESRKNAKELEEWHNYVSAYGKTVRANILKANSIDELISAASEFKKIYDELDEKLGNDMASEYLRGMILIDYLSYLGISGEVKKANELLMERGYLLNRLPEPARLLLMIFLNWLNVTKDKPNADEISKSVDVEHMIPALKAALGAKTNCVAECTEVGGKYVDLCTQLCYLLELAAIGDKDALEELAIIFKSANSPYIKSVKESDTVENNFTKYNLKAFVQALACRSSLCFLILILNALANGDYDTAKVLIEETERGSTSSNFSNYYHNLREAIDKNNVKDIKFALSKIYFLHI</sequence>
<reference evidence="3 4" key="1">
    <citation type="journal article" date="2022" name="Microbiol. Resour. Announc.">
        <title>Complete Genome Sequence of the Hyperthermophilic and Acidophilic Archaeon Saccharolobus caldissimus Strain HS-3T.</title>
        <authorList>
            <person name="Sakai H.D."/>
            <person name="Kurosawa N."/>
        </authorList>
    </citation>
    <scope>NUCLEOTIDE SEQUENCE [LARGE SCALE GENOMIC DNA]</scope>
    <source>
        <strain evidence="3 4">JCM32116</strain>
    </source>
</reference>
<protein>
    <submittedName>
        <fullName evidence="3">Uncharacterized protein</fullName>
    </submittedName>
</protein>
<evidence type="ECO:0000313" key="4">
    <source>
        <dbReference type="Proteomes" id="UP001319921"/>
    </source>
</evidence>
<dbReference type="GeneID" id="68866243"/>
<keyword evidence="4" id="KW-1185">Reference proteome</keyword>
<dbReference type="Proteomes" id="UP001319921">
    <property type="component" value="Chromosome"/>
</dbReference>
<evidence type="ECO:0000313" key="3">
    <source>
        <dbReference type="EMBL" id="BDB98500.1"/>
    </source>
</evidence>
<name>A0AAQ4CRR9_9CREN</name>
<keyword evidence="2" id="KW-1133">Transmembrane helix</keyword>
<keyword evidence="2" id="KW-0812">Transmembrane</keyword>